<feature type="domain" description="Calcineurin-like phosphoesterase" evidence="1">
    <location>
        <begin position="30"/>
        <end position="136"/>
    </location>
</feature>
<keyword evidence="2" id="KW-0540">Nuclease</keyword>
<organism evidence="2 3">
    <name type="scientific">Olivibacter oleidegradans</name>
    <dbReference type="NCBI Taxonomy" id="760123"/>
    <lineage>
        <taxon>Bacteria</taxon>
        <taxon>Pseudomonadati</taxon>
        <taxon>Bacteroidota</taxon>
        <taxon>Sphingobacteriia</taxon>
        <taxon>Sphingobacteriales</taxon>
        <taxon>Sphingobacteriaceae</taxon>
        <taxon>Olivibacter</taxon>
    </lineage>
</organism>
<dbReference type="Proteomes" id="UP001589774">
    <property type="component" value="Unassembled WGS sequence"/>
</dbReference>
<dbReference type="PANTHER" id="PTHR39323:SF1">
    <property type="entry name" value="BLR1149 PROTEIN"/>
    <property type="match status" value="1"/>
</dbReference>
<dbReference type="EC" id="3.1.-.-" evidence="2"/>
<gene>
    <name evidence="2" type="primary">pdeM</name>
    <name evidence="2" type="ORF">ACFFI0_02805</name>
</gene>
<keyword evidence="2" id="KW-0378">Hydrolase</keyword>
<protein>
    <submittedName>
        <fullName evidence="2">Ligase-associated DNA damage response endonuclease PdeM</fullName>
        <ecNumber evidence="2">3.1.-.-</ecNumber>
    </submittedName>
</protein>
<dbReference type="InterPro" id="IPR004843">
    <property type="entry name" value="Calcineurin-like_PHP"/>
</dbReference>
<comment type="caution">
    <text evidence="2">The sequence shown here is derived from an EMBL/GenBank/DDBJ whole genome shotgun (WGS) entry which is preliminary data.</text>
</comment>
<keyword evidence="3" id="KW-1185">Reference proteome</keyword>
<evidence type="ECO:0000313" key="3">
    <source>
        <dbReference type="Proteomes" id="UP001589774"/>
    </source>
</evidence>
<dbReference type="Gene3D" id="3.60.21.10">
    <property type="match status" value="1"/>
</dbReference>
<dbReference type="NCBIfam" id="TIGR04123">
    <property type="entry name" value="P_estr_lig_assc"/>
    <property type="match status" value="1"/>
</dbReference>
<dbReference type="PIRSF" id="PIRSF000887">
    <property type="entry name" value="Pesterase_MJ0037"/>
    <property type="match status" value="1"/>
</dbReference>
<proteinExistence type="predicted"/>
<dbReference type="GO" id="GO:0016874">
    <property type="term" value="F:ligase activity"/>
    <property type="evidence" value="ECO:0007669"/>
    <property type="project" value="UniProtKB-KW"/>
</dbReference>
<accession>A0ABV6HEA5</accession>
<dbReference type="GO" id="GO:0016787">
    <property type="term" value="F:hydrolase activity"/>
    <property type="evidence" value="ECO:0007669"/>
    <property type="project" value="UniProtKB-KW"/>
</dbReference>
<dbReference type="RefSeq" id="WP_013664408.1">
    <property type="nucleotide sequence ID" value="NZ_JBHLWO010000001.1"/>
</dbReference>
<evidence type="ECO:0000313" key="2">
    <source>
        <dbReference type="EMBL" id="MFC0317217.1"/>
    </source>
</evidence>
<evidence type="ECO:0000259" key="1">
    <source>
        <dbReference type="Pfam" id="PF00149"/>
    </source>
</evidence>
<dbReference type="SUPFAM" id="SSF56300">
    <property type="entry name" value="Metallo-dependent phosphatases"/>
    <property type="match status" value="1"/>
</dbReference>
<dbReference type="GO" id="GO:0004519">
    <property type="term" value="F:endonuclease activity"/>
    <property type="evidence" value="ECO:0007669"/>
    <property type="project" value="UniProtKB-KW"/>
</dbReference>
<dbReference type="InterPro" id="IPR029052">
    <property type="entry name" value="Metallo-depent_PP-like"/>
</dbReference>
<sequence>MRDRLELRIKNKTVYLLAEKCIFFPENQTLVIADIHLGKAAHFRKAGIIIPQQAGTDRDYKLLQDVLKKYETKRIIFLGDLFHSSENAAWLHFVDFSSQYPHTELILIKGNHDILPLAYYQQGNLKVHLETLQEDFILYSHAPLPEVPAGILNIAGHVHPAANLKARGKQTLRLPCFHLEQSLLLLPAFGSLTGTFALPKGNAQQFVTTGRTVLAI</sequence>
<dbReference type="InterPro" id="IPR026336">
    <property type="entry name" value="PdeM-like"/>
</dbReference>
<keyword evidence="2" id="KW-0255">Endonuclease</keyword>
<dbReference type="InterPro" id="IPR024173">
    <property type="entry name" value="Pesterase_MJ0037-like"/>
</dbReference>
<name>A0ABV6HEA5_9SPHI</name>
<keyword evidence="2" id="KW-0436">Ligase</keyword>
<dbReference type="PANTHER" id="PTHR39323">
    <property type="entry name" value="BLR1149 PROTEIN"/>
    <property type="match status" value="1"/>
</dbReference>
<dbReference type="EMBL" id="JBHLWO010000001">
    <property type="protein sequence ID" value="MFC0317217.1"/>
    <property type="molecule type" value="Genomic_DNA"/>
</dbReference>
<dbReference type="Pfam" id="PF00149">
    <property type="entry name" value="Metallophos"/>
    <property type="match status" value="1"/>
</dbReference>
<reference evidence="2 3" key="1">
    <citation type="submission" date="2024-09" db="EMBL/GenBank/DDBJ databases">
        <authorList>
            <person name="Sun Q."/>
            <person name="Mori K."/>
        </authorList>
    </citation>
    <scope>NUCLEOTIDE SEQUENCE [LARGE SCALE GENOMIC DNA]</scope>
    <source>
        <strain evidence="2 3">CCM 7765</strain>
    </source>
</reference>